<comment type="caution">
    <text evidence="1">The sequence shown here is derived from an EMBL/GenBank/DDBJ whole genome shotgun (WGS) entry which is preliminary data.</text>
</comment>
<protein>
    <submittedName>
        <fullName evidence="1">15339_t:CDS:1</fullName>
    </submittedName>
</protein>
<accession>A0ACA9M5H7</accession>
<evidence type="ECO:0000313" key="2">
    <source>
        <dbReference type="Proteomes" id="UP000789525"/>
    </source>
</evidence>
<proteinExistence type="predicted"/>
<name>A0ACA9M5H7_9GLOM</name>
<dbReference type="EMBL" id="CAJVPT010010444">
    <property type="protein sequence ID" value="CAG8570460.1"/>
    <property type="molecule type" value="Genomic_DNA"/>
</dbReference>
<gene>
    <name evidence="1" type="ORF">ACOLOM_LOCUS5583</name>
</gene>
<dbReference type="Proteomes" id="UP000789525">
    <property type="component" value="Unassembled WGS sequence"/>
</dbReference>
<sequence>HHPLLGQCAQIHKMARLLQLFEIYGVTAYFAGHNHVLQYKAPGKFSPVAQFISGAGSKTGTACEGGDWGMPKGTFGFLRVTVRHEDKSEFEFIDATTLDNPGGDSVYTAIVNASSYWYPK</sequence>
<keyword evidence="2" id="KW-1185">Reference proteome</keyword>
<feature type="non-terminal residue" evidence="1">
    <location>
        <position position="1"/>
    </location>
</feature>
<reference evidence="1" key="1">
    <citation type="submission" date="2021-06" db="EMBL/GenBank/DDBJ databases">
        <authorList>
            <person name="Kallberg Y."/>
            <person name="Tangrot J."/>
            <person name="Rosling A."/>
        </authorList>
    </citation>
    <scope>NUCLEOTIDE SEQUENCE</scope>
    <source>
        <strain evidence="1">CL356</strain>
    </source>
</reference>
<evidence type="ECO:0000313" key="1">
    <source>
        <dbReference type="EMBL" id="CAG8570460.1"/>
    </source>
</evidence>
<organism evidence="1 2">
    <name type="scientific">Acaulospora colombiana</name>
    <dbReference type="NCBI Taxonomy" id="27376"/>
    <lineage>
        <taxon>Eukaryota</taxon>
        <taxon>Fungi</taxon>
        <taxon>Fungi incertae sedis</taxon>
        <taxon>Mucoromycota</taxon>
        <taxon>Glomeromycotina</taxon>
        <taxon>Glomeromycetes</taxon>
        <taxon>Diversisporales</taxon>
        <taxon>Acaulosporaceae</taxon>
        <taxon>Acaulospora</taxon>
    </lineage>
</organism>